<dbReference type="Pfam" id="PF17419">
    <property type="entry name" value="MauJ"/>
    <property type="match status" value="1"/>
</dbReference>
<proteinExistence type="predicted"/>
<organism evidence="1 2">
    <name type="scientific">Discina gigas</name>
    <dbReference type="NCBI Taxonomy" id="1032678"/>
    <lineage>
        <taxon>Eukaryota</taxon>
        <taxon>Fungi</taxon>
        <taxon>Dikarya</taxon>
        <taxon>Ascomycota</taxon>
        <taxon>Pezizomycotina</taxon>
        <taxon>Pezizomycetes</taxon>
        <taxon>Pezizales</taxon>
        <taxon>Discinaceae</taxon>
        <taxon>Discina</taxon>
    </lineage>
</organism>
<name>A0ABR3G3C8_9PEZI</name>
<evidence type="ECO:0000313" key="1">
    <source>
        <dbReference type="EMBL" id="KAL0630434.1"/>
    </source>
</evidence>
<keyword evidence="2" id="KW-1185">Reference proteome</keyword>
<dbReference type="Proteomes" id="UP001447188">
    <property type="component" value="Unassembled WGS sequence"/>
</dbReference>
<dbReference type="EMBL" id="JBBBZM010000661">
    <property type="protein sequence ID" value="KAL0630434.1"/>
    <property type="molecule type" value="Genomic_DNA"/>
</dbReference>
<sequence length="329" mass="37258">MTQLNTTSTAIPSEDLGPAGIPGELQVLDIFADEMRLDVDRLRDMTRRQFKVAALLAKSETVAGDIKLRFDVNDGSSFLLVPKETKFSQVRCSEGMFELRKNSSGEHSLVDFECEAVSAVDARRKFILAVLPFLDYLTFKVDSPLFVTSLRIEDVKNQVRTLDYVSPYQTATINPHESNLFPELMPIFALYREAKNSGSNFYKFLCYHKLLDGLFGVMRANLFKQAKDKSVTLTRQRELVPDSAAMPASFRQYSGLRIKEFLDGTLTPRFRNAVAHFVTDDGMILNMSSPDHIDNYSDVLYVTELCVRVAIESYQSMLIELHMENNGKT</sequence>
<evidence type="ECO:0000313" key="2">
    <source>
        <dbReference type="Proteomes" id="UP001447188"/>
    </source>
</evidence>
<protein>
    <submittedName>
        <fullName evidence="1">Uncharacterized protein</fullName>
    </submittedName>
</protein>
<accession>A0ABR3G3C8</accession>
<gene>
    <name evidence="1" type="ORF">Q9L58_010719</name>
</gene>
<dbReference type="InterPro" id="IPR035383">
    <property type="entry name" value="MauJ"/>
</dbReference>
<reference evidence="1 2" key="1">
    <citation type="submission" date="2024-02" db="EMBL/GenBank/DDBJ databases">
        <title>Discinaceae phylogenomics.</title>
        <authorList>
            <person name="Dirks A.C."/>
            <person name="James T.Y."/>
        </authorList>
    </citation>
    <scope>NUCLEOTIDE SEQUENCE [LARGE SCALE GENOMIC DNA]</scope>
    <source>
        <strain evidence="1 2">ACD0624</strain>
    </source>
</reference>
<comment type="caution">
    <text evidence="1">The sequence shown here is derived from an EMBL/GenBank/DDBJ whole genome shotgun (WGS) entry which is preliminary data.</text>
</comment>